<proteinExistence type="predicted"/>
<evidence type="ECO:0000313" key="2">
    <source>
        <dbReference type="EMBL" id="EGZ14932.1"/>
    </source>
</evidence>
<organism evidence="2 3">
    <name type="scientific">Phytophthora sojae (strain P6497)</name>
    <name type="common">Soybean stem and root rot agent</name>
    <name type="synonym">Phytophthora megasperma f. sp. glycines</name>
    <dbReference type="NCBI Taxonomy" id="1094619"/>
    <lineage>
        <taxon>Eukaryota</taxon>
        <taxon>Sar</taxon>
        <taxon>Stramenopiles</taxon>
        <taxon>Oomycota</taxon>
        <taxon>Peronosporomycetes</taxon>
        <taxon>Peronosporales</taxon>
        <taxon>Peronosporaceae</taxon>
        <taxon>Phytophthora</taxon>
    </lineage>
</organism>
<evidence type="ECO:0000313" key="3">
    <source>
        <dbReference type="Proteomes" id="UP000002640"/>
    </source>
</evidence>
<name>G4ZLN9_PHYSP</name>
<dbReference type="InParanoid" id="G4ZLN9"/>
<protein>
    <recommendedName>
        <fullName evidence="1">RXLR phytopathogen effector protein WY-domain domain-containing protein</fullName>
    </recommendedName>
</protein>
<dbReference type="OMA" id="ALWISHE"/>
<dbReference type="AlphaFoldDB" id="G4ZLN9"/>
<dbReference type="RefSeq" id="XP_009528681.1">
    <property type="nucleotide sequence ID" value="XM_009530386.1"/>
</dbReference>
<reference evidence="2 3" key="1">
    <citation type="journal article" date="2006" name="Science">
        <title>Phytophthora genome sequences uncover evolutionary origins and mechanisms of pathogenesis.</title>
        <authorList>
            <person name="Tyler B.M."/>
            <person name="Tripathy S."/>
            <person name="Zhang X."/>
            <person name="Dehal P."/>
            <person name="Jiang R.H."/>
            <person name="Aerts A."/>
            <person name="Arredondo F.D."/>
            <person name="Baxter L."/>
            <person name="Bensasson D."/>
            <person name="Beynon J.L."/>
            <person name="Chapman J."/>
            <person name="Damasceno C.M."/>
            <person name="Dorrance A.E."/>
            <person name="Dou D."/>
            <person name="Dickerman A.W."/>
            <person name="Dubchak I.L."/>
            <person name="Garbelotto M."/>
            <person name="Gijzen M."/>
            <person name="Gordon S.G."/>
            <person name="Govers F."/>
            <person name="Grunwald N.J."/>
            <person name="Huang W."/>
            <person name="Ivors K.L."/>
            <person name="Jones R.W."/>
            <person name="Kamoun S."/>
            <person name="Krampis K."/>
            <person name="Lamour K.H."/>
            <person name="Lee M.K."/>
            <person name="McDonald W.H."/>
            <person name="Medina M."/>
            <person name="Meijer H.J."/>
            <person name="Nordberg E.K."/>
            <person name="Maclean D.J."/>
            <person name="Ospina-Giraldo M.D."/>
            <person name="Morris P.F."/>
            <person name="Phuntumart V."/>
            <person name="Putnam N.H."/>
            <person name="Rash S."/>
            <person name="Rose J.K."/>
            <person name="Sakihama Y."/>
            <person name="Salamov A.A."/>
            <person name="Savidor A."/>
            <person name="Scheuring C.F."/>
            <person name="Smith B.M."/>
            <person name="Sobral B.W."/>
            <person name="Terry A."/>
            <person name="Torto-Alalibo T.A."/>
            <person name="Win J."/>
            <person name="Xu Z."/>
            <person name="Zhang H."/>
            <person name="Grigoriev I.V."/>
            <person name="Rokhsar D.S."/>
            <person name="Boore J.L."/>
        </authorList>
    </citation>
    <scope>NUCLEOTIDE SEQUENCE [LARGE SCALE GENOMIC DNA]</scope>
    <source>
        <strain evidence="2 3">P6497</strain>
    </source>
</reference>
<dbReference type="SMR" id="G4ZLN9"/>
<keyword evidence="3" id="KW-1185">Reference proteome</keyword>
<dbReference type="EMBL" id="JH159155">
    <property type="protein sequence ID" value="EGZ14932.1"/>
    <property type="molecule type" value="Genomic_DNA"/>
</dbReference>
<dbReference type="GeneID" id="20638011"/>
<dbReference type="KEGG" id="psoj:PHYSODRAFT_250186"/>
<dbReference type="Pfam" id="PF18634">
    <property type="entry name" value="RXLR_WY"/>
    <property type="match status" value="1"/>
</dbReference>
<accession>G4ZLN9</accession>
<dbReference type="InterPro" id="IPR040786">
    <property type="entry name" value="RXLR_WY"/>
</dbReference>
<dbReference type="Proteomes" id="UP000002640">
    <property type="component" value="Unassembled WGS sequence"/>
</dbReference>
<feature type="domain" description="RXLR phytopathogen effector protein WY-domain" evidence="1">
    <location>
        <begin position="33"/>
        <end position="83"/>
    </location>
</feature>
<gene>
    <name evidence="2" type="ORF">PHYSODRAFT_250186</name>
</gene>
<evidence type="ECO:0000259" key="1">
    <source>
        <dbReference type="Pfam" id="PF18634"/>
    </source>
</evidence>
<sequence length="133" mass="15259">MPQALWISHEGSSTWVNIDNSKRTIQWFRFTKAFRDKKGTGSFTDYQIYRLLSTKVPEEKLALVFESLKQIPDLKSLAETMQNYQIRLWVSSREDPSSIRTLLGVPHSSIMTAERGPRDDIIDAFTKIYSGGS</sequence>